<protein>
    <recommendedName>
        <fullName evidence="4">HTH marR-type domain-containing protein</fullName>
    </recommendedName>
</protein>
<evidence type="ECO:0000256" key="1">
    <source>
        <dbReference type="ARBA" id="ARBA00023015"/>
    </source>
</evidence>
<keyword evidence="3" id="KW-0804">Transcription</keyword>
<proteinExistence type="predicted"/>
<comment type="caution">
    <text evidence="5">The sequence shown here is derived from an EMBL/GenBank/DDBJ whole genome shotgun (WGS) entry which is preliminary data.</text>
</comment>
<organism evidence="5">
    <name type="scientific">marine sediment metagenome</name>
    <dbReference type="NCBI Taxonomy" id="412755"/>
    <lineage>
        <taxon>unclassified sequences</taxon>
        <taxon>metagenomes</taxon>
        <taxon>ecological metagenomes</taxon>
    </lineage>
</organism>
<dbReference type="GO" id="GO:0003700">
    <property type="term" value="F:DNA-binding transcription factor activity"/>
    <property type="evidence" value="ECO:0007669"/>
    <property type="project" value="InterPro"/>
</dbReference>
<keyword evidence="1" id="KW-0805">Transcription regulation</keyword>
<evidence type="ECO:0000256" key="3">
    <source>
        <dbReference type="ARBA" id="ARBA00023163"/>
    </source>
</evidence>
<dbReference type="SMART" id="SM00347">
    <property type="entry name" value="HTH_MARR"/>
    <property type="match status" value="1"/>
</dbReference>
<dbReference type="InterPro" id="IPR000835">
    <property type="entry name" value="HTH_MarR-typ"/>
</dbReference>
<dbReference type="InterPro" id="IPR036390">
    <property type="entry name" value="WH_DNA-bd_sf"/>
</dbReference>
<feature type="domain" description="HTH marR-type" evidence="4">
    <location>
        <begin position="11"/>
        <end position="147"/>
    </location>
</feature>
<dbReference type="PANTHER" id="PTHR42756">
    <property type="entry name" value="TRANSCRIPTIONAL REGULATOR, MARR"/>
    <property type="match status" value="1"/>
</dbReference>
<dbReference type="Pfam" id="PF01047">
    <property type="entry name" value="MarR"/>
    <property type="match status" value="1"/>
</dbReference>
<dbReference type="InterPro" id="IPR036388">
    <property type="entry name" value="WH-like_DNA-bd_sf"/>
</dbReference>
<dbReference type="PROSITE" id="PS50995">
    <property type="entry name" value="HTH_MARR_2"/>
    <property type="match status" value="1"/>
</dbReference>
<sequence length="152" mass="17363">MTNIANGTEVDNKMEKNLIDLIIQLKKGCMEDEKQIRALCNVSLAEYKAVMEIKTTERITCNVLSKKMGLSPSRGSRIVDGLVRKGYLLRTTNPEDRRSFILSLSSKGAKIKDDIEMERNNCEKRIREKLSTKEFGLIKEGLELVTKIFHQE</sequence>
<dbReference type="SUPFAM" id="SSF46785">
    <property type="entry name" value="Winged helix' DNA-binding domain"/>
    <property type="match status" value="1"/>
</dbReference>
<accession>X0XMI8</accession>
<evidence type="ECO:0000256" key="2">
    <source>
        <dbReference type="ARBA" id="ARBA00023125"/>
    </source>
</evidence>
<dbReference type="EMBL" id="BARS01032162">
    <property type="protein sequence ID" value="GAG26181.1"/>
    <property type="molecule type" value="Genomic_DNA"/>
</dbReference>
<dbReference type="PANTHER" id="PTHR42756:SF1">
    <property type="entry name" value="TRANSCRIPTIONAL REPRESSOR OF EMRAB OPERON"/>
    <property type="match status" value="1"/>
</dbReference>
<evidence type="ECO:0000313" key="5">
    <source>
        <dbReference type="EMBL" id="GAG26181.1"/>
    </source>
</evidence>
<dbReference type="Gene3D" id="1.10.10.10">
    <property type="entry name" value="Winged helix-like DNA-binding domain superfamily/Winged helix DNA-binding domain"/>
    <property type="match status" value="1"/>
</dbReference>
<name>X0XMI8_9ZZZZ</name>
<reference evidence="5" key="1">
    <citation type="journal article" date="2014" name="Front. Microbiol.">
        <title>High frequency of phylogenetically diverse reductive dehalogenase-homologous genes in deep subseafloor sedimentary metagenomes.</title>
        <authorList>
            <person name="Kawai M."/>
            <person name="Futagami T."/>
            <person name="Toyoda A."/>
            <person name="Takaki Y."/>
            <person name="Nishi S."/>
            <person name="Hori S."/>
            <person name="Arai W."/>
            <person name="Tsubouchi T."/>
            <person name="Morono Y."/>
            <person name="Uchiyama I."/>
            <person name="Ito T."/>
            <person name="Fujiyama A."/>
            <person name="Inagaki F."/>
            <person name="Takami H."/>
        </authorList>
    </citation>
    <scope>NUCLEOTIDE SEQUENCE</scope>
    <source>
        <strain evidence="5">Expedition CK06-06</strain>
    </source>
</reference>
<dbReference type="AlphaFoldDB" id="X0XMI8"/>
<gene>
    <name evidence="5" type="ORF">S01H1_49950</name>
</gene>
<dbReference type="PRINTS" id="PR00598">
    <property type="entry name" value="HTHMARR"/>
</dbReference>
<evidence type="ECO:0000259" key="4">
    <source>
        <dbReference type="PROSITE" id="PS50995"/>
    </source>
</evidence>
<keyword evidence="2" id="KW-0238">DNA-binding</keyword>
<dbReference type="GO" id="GO:0003677">
    <property type="term" value="F:DNA binding"/>
    <property type="evidence" value="ECO:0007669"/>
    <property type="project" value="UniProtKB-KW"/>
</dbReference>